<feature type="compositionally biased region" description="Polar residues" evidence="1">
    <location>
        <begin position="88"/>
        <end position="101"/>
    </location>
</feature>
<sequence>MMSYVVVLQSTGSPTLEPQPIKGENTCERREEIKVEKNRRKIKNALMRVFEDHKEPMPIPVDNNDDDDDEDDERSRKIRRVLKKKKPSSITQKARKNQASQADPIDHHHHHHAHRMSTPSRRNEKALNGRSNGSIRRAVSGSKTARNAGSTMASSHSAAGYSCRSRGIYDVESLDLFRSYGCFLVYQIVVLLFIIFFLYTCL</sequence>
<evidence type="ECO:0000313" key="3">
    <source>
        <dbReference type="EMBL" id="KAA1139143.1"/>
    </source>
</evidence>
<feature type="compositionally biased region" description="Acidic residues" evidence="1">
    <location>
        <begin position="63"/>
        <end position="72"/>
    </location>
</feature>
<feature type="compositionally biased region" description="Basic residues" evidence="1">
    <location>
        <begin position="76"/>
        <end position="87"/>
    </location>
</feature>
<feature type="transmembrane region" description="Helical" evidence="2">
    <location>
        <begin position="183"/>
        <end position="201"/>
    </location>
</feature>
<proteinExistence type="predicted"/>
<comment type="caution">
    <text evidence="3">The sequence shown here is derived from an EMBL/GenBank/DDBJ whole genome shotgun (WGS) entry which is preliminary data.</text>
</comment>
<accession>A0A5B0SPQ5</accession>
<dbReference type="AlphaFoldDB" id="A0A5B0SPQ5"/>
<reference evidence="3 4" key="1">
    <citation type="submission" date="2019-05" db="EMBL/GenBank/DDBJ databases">
        <title>Emergence of the Ug99 lineage of the wheat stem rust pathogen through somatic hybridization.</title>
        <authorList>
            <person name="Li F."/>
            <person name="Upadhyaya N.M."/>
            <person name="Sperschneider J."/>
            <person name="Matny O."/>
            <person name="Nguyen-Phuc H."/>
            <person name="Mago R."/>
            <person name="Raley C."/>
            <person name="Miller M.E."/>
            <person name="Silverstein K.A.T."/>
            <person name="Henningsen E."/>
            <person name="Hirsch C.D."/>
            <person name="Visser B."/>
            <person name="Pretorius Z.A."/>
            <person name="Steffenson B.J."/>
            <person name="Schwessinger B."/>
            <person name="Dodds P.N."/>
            <person name="Figueroa M."/>
        </authorList>
    </citation>
    <scope>NUCLEOTIDE SEQUENCE [LARGE SCALE GENOMIC DNA]</scope>
    <source>
        <strain evidence="3 4">Ug99</strain>
    </source>
</reference>
<dbReference type="Proteomes" id="UP000325313">
    <property type="component" value="Unassembled WGS sequence"/>
</dbReference>
<evidence type="ECO:0000256" key="2">
    <source>
        <dbReference type="SAM" id="Phobius"/>
    </source>
</evidence>
<feature type="region of interest" description="Disordered" evidence="1">
    <location>
        <begin position="48"/>
        <end position="156"/>
    </location>
</feature>
<keyword evidence="2" id="KW-1133">Transmembrane helix</keyword>
<feature type="region of interest" description="Disordered" evidence="1">
    <location>
        <begin position="1"/>
        <end position="30"/>
    </location>
</feature>
<name>A0A5B0SPQ5_PUCGR</name>
<gene>
    <name evidence="3" type="ORF">PGTUg99_036589</name>
</gene>
<keyword evidence="2" id="KW-0812">Transmembrane</keyword>
<feature type="compositionally biased region" description="Polar residues" evidence="1">
    <location>
        <begin position="141"/>
        <end position="156"/>
    </location>
</feature>
<evidence type="ECO:0000256" key="1">
    <source>
        <dbReference type="SAM" id="MobiDB-lite"/>
    </source>
</evidence>
<protein>
    <submittedName>
        <fullName evidence="3">Uncharacterized protein</fullName>
    </submittedName>
</protein>
<organism evidence="3 4">
    <name type="scientific">Puccinia graminis f. sp. tritici</name>
    <dbReference type="NCBI Taxonomy" id="56615"/>
    <lineage>
        <taxon>Eukaryota</taxon>
        <taxon>Fungi</taxon>
        <taxon>Dikarya</taxon>
        <taxon>Basidiomycota</taxon>
        <taxon>Pucciniomycotina</taxon>
        <taxon>Pucciniomycetes</taxon>
        <taxon>Pucciniales</taxon>
        <taxon>Pucciniaceae</taxon>
        <taxon>Puccinia</taxon>
    </lineage>
</organism>
<evidence type="ECO:0000313" key="4">
    <source>
        <dbReference type="Proteomes" id="UP000325313"/>
    </source>
</evidence>
<keyword evidence="2" id="KW-0472">Membrane</keyword>
<dbReference type="EMBL" id="VDEP01000001">
    <property type="protein sequence ID" value="KAA1139143.1"/>
    <property type="molecule type" value="Genomic_DNA"/>
</dbReference>